<dbReference type="InterPro" id="IPR014729">
    <property type="entry name" value="Rossmann-like_a/b/a_fold"/>
</dbReference>
<dbReference type="Proteomes" id="UP000245762">
    <property type="component" value="Unassembled WGS sequence"/>
</dbReference>
<evidence type="ECO:0000259" key="2">
    <source>
        <dbReference type="Pfam" id="PF00582"/>
    </source>
</evidence>
<dbReference type="EMBL" id="QGEG01000004">
    <property type="protein sequence ID" value="PWL37634.1"/>
    <property type="molecule type" value="Genomic_DNA"/>
</dbReference>
<dbReference type="CDD" id="cd00293">
    <property type="entry name" value="USP-like"/>
    <property type="match status" value="1"/>
</dbReference>
<protein>
    <recommendedName>
        <fullName evidence="2">UspA domain-containing protein</fullName>
    </recommendedName>
</protein>
<comment type="caution">
    <text evidence="3">The sequence shown here is derived from an EMBL/GenBank/DDBJ whole genome shotgun (WGS) entry which is preliminary data.</text>
</comment>
<comment type="similarity">
    <text evidence="1">Belongs to the universal stress protein A family.</text>
</comment>
<reference evidence="3 4" key="1">
    <citation type="submission" date="2018-05" db="EMBL/GenBank/DDBJ databases">
        <title>Complete genome sequence of Flagellimonas aquimarina ECD12 isolated from seaweed Ecklonia cava.</title>
        <authorList>
            <person name="Choi S."/>
            <person name="Seong C."/>
        </authorList>
    </citation>
    <scope>NUCLEOTIDE SEQUENCE [LARGE SCALE GENOMIC DNA]</scope>
    <source>
        <strain evidence="3 4">ECD12</strain>
    </source>
</reference>
<dbReference type="InterPro" id="IPR006015">
    <property type="entry name" value="Universal_stress_UspA"/>
</dbReference>
<name>A0A316KV58_9FLAO</name>
<dbReference type="RefSeq" id="WP_109664789.1">
    <property type="nucleotide sequence ID" value="NZ_QGEG01000004.1"/>
</dbReference>
<dbReference type="SUPFAM" id="SSF52402">
    <property type="entry name" value="Adenine nucleotide alpha hydrolases-like"/>
    <property type="match status" value="2"/>
</dbReference>
<dbReference type="PRINTS" id="PR01438">
    <property type="entry name" value="UNVRSLSTRESS"/>
</dbReference>
<organism evidence="3 4">
    <name type="scientific">Flagellimonas aquimarina</name>
    <dbReference type="NCBI Taxonomy" id="2201895"/>
    <lineage>
        <taxon>Bacteria</taxon>
        <taxon>Pseudomonadati</taxon>
        <taxon>Bacteroidota</taxon>
        <taxon>Flavobacteriia</taxon>
        <taxon>Flavobacteriales</taxon>
        <taxon>Flavobacteriaceae</taxon>
        <taxon>Flagellimonas</taxon>
    </lineage>
</organism>
<dbReference type="Pfam" id="PF00582">
    <property type="entry name" value="Usp"/>
    <property type="match status" value="1"/>
</dbReference>
<evidence type="ECO:0000313" key="4">
    <source>
        <dbReference type="Proteomes" id="UP000245762"/>
    </source>
</evidence>
<feature type="domain" description="UspA" evidence="2">
    <location>
        <begin position="1"/>
        <end position="144"/>
    </location>
</feature>
<accession>A0A316KV58</accession>
<evidence type="ECO:0000256" key="1">
    <source>
        <dbReference type="ARBA" id="ARBA00008791"/>
    </source>
</evidence>
<keyword evidence="4" id="KW-1185">Reference proteome</keyword>
<dbReference type="AlphaFoldDB" id="A0A316KV58"/>
<dbReference type="OrthoDB" id="9788959at2"/>
<dbReference type="PANTHER" id="PTHR46268:SF6">
    <property type="entry name" value="UNIVERSAL STRESS PROTEIN UP12"/>
    <property type="match status" value="1"/>
</dbReference>
<dbReference type="Gene3D" id="3.40.50.620">
    <property type="entry name" value="HUPs"/>
    <property type="match status" value="2"/>
</dbReference>
<gene>
    <name evidence="3" type="ORF">DKG77_15150</name>
</gene>
<dbReference type="PANTHER" id="PTHR46268">
    <property type="entry name" value="STRESS RESPONSE PROTEIN NHAX"/>
    <property type="match status" value="1"/>
</dbReference>
<evidence type="ECO:0000313" key="3">
    <source>
        <dbReference type="EMBL" id="PWL37634.1"/>
    </source>
</evidence>
<dbReference type="InterPro" id="IPR006016">
    <property type="entry name" value="UspA"/>
</dbReference>
<proteinExistence type="inferred from homology"/>
<sequence length="284" mass="32104">MKTILYATDYSKNSAAALKLSYWLSKKLDAKLVILHVFDLNVALLTPLSLTYSKMEKETYSKHLEKLSVFCDSATGILPDGERMQIVIKENAIVYEGILETQKEMGADLVVMGMKGSSTLKELIIGSTTIAMIEKSPCPILAVPSSINEIALKTITYTTDFEESDLHAIAWLVKNFISKLNATLNIVHISTKNEYAGEDQMEWFKEMLQQKVSFDKLDFKICFSDDIFKELVLFLSKTKTDLVVMLEREKTSFIKSLAHRDLVKQMAFKGTLPLLCFNKEMLSP</sequence>